<evidence type="ECO:0000256" key="5">
    <source>
        <dbReference type="ARBA" id="ARBA00022806"/>
    </source>
</evidence>
<evidence type="ECO:0000256" key="6">
    <source>
        <dbReference type="ARBA" id="ARBA00022840"/>
    </source>
</evidence>
<dbReference type="Proteomes" id="UP000001542">
    <property type="component" value="Unassembled WGS sequence"/>
</dbReference>
<dbReference type="GO" id="GO:0046872">
    <property type="term" value="F:metal ion binding"/>
    <property type="evidence" value="ECO:0007669"/>
    <property type="project" value="UniProtKB-KW"/>
</dbReference>
<keyword evidence="3" id="KW-0547">Nucleotide-binding</keyword>
<dbReference type="Gene3D" id="3.40.50.300">
    <property type="entry name" value="P-loop containing nucleotide triphosphate hydrolases"/>
    <property type="match status" value="1"/>
</dbReference>
<organism evidence="9 10">
    <name type="scientific">Trichomonas vaginalis (strain ATCC PRA-98 / G3)</name>
    <dbReference type="NCBI Taxonomy" id="412133"/>
    <lineage>
        <taxon>Eukaryota</taxon>
        <taxon>Metamonada</taxon>
        <taxon>Parabasalia</taxon>
        <taxon>Trichomonadida</taxon>
        <taxon>Trichomonadidae</taxon>
        <taxon>Trichomonas</taxon>
    </lineage>
</organism>
<dbReference type="Pfam" id="PF08696">
    <property type="entry name" value="Dna2"/>
    <property type="match status" value="1"/>
</dbReference>
<name>A2E2J9_TRIV3</name>
<dbReference type="VEuPathDB" id="TrichDB:TVAGG3_0306370"/>
<dbReference type="GO" id="GO:0005524">
    <property type="term" value="F:ATP binding"/>
    <property type="evidence" value="ECO:0007669"/>
    <property type="project" value="UniProtKB-KW"/>
</dbReference>
<evidence type="ECO:0000313" key="9">
    <source>
        <dbReference type="EMBL" id="EAY13174.1"/>
    </source>
</evidence>
<feature type="domain" description="DNA replication factor Dna2 N-terminal" evidence="8">
    <location>
        <begin position="66"/>
        <end position="223"/>
    </location>
</feature>
<dbReference type="VEuPathDB" id="TrichDB:TVAG_444580"/>
<evidence type="ECO:0000256" key="7">
    <source>
        <dbReference type="SAM" id="MobiDB-lite"/>
    </source>
</evidence>
<reference evidence="9" key="1">
    <citation type="submission" date="2006-10" db="EMBL/GenBank/DDBJ databases">
        <authorList>
            <person name="Amadeo P."/>
            <person name="Zhao Q."/>
            <person name="Wortman J."/>
            <person name="Fraser-Liggett C."/>
            <person name="Carlton J."/>
        </authorList>
    </citation>
    <scope>NUCLEOTIDE SEQUENCE</scope>
    <source>
        <strain evidence="9">G3</strain>
    </source>
</reference>
<protein>
    <recommendedName>
        <fullName evidence="8">DNA replication factor Dna2 N-terminal domain-containing protein</fullName>
    </recommendedName>
</protein>
<sequence length="1000" mass="113968">MINGSTPNNQVQNPLSSVSAPTSVNQPNQLSSELYIITFVHNIVFDDKAKENALVIEITNKNLSAPRYVRLYGRWIELTHFFIGASIIVNAKFKKGSFTNFYTDADEGIITNDSGSIILFPYYICDVGLITSGIRCLRKGFIHNKLNYDQTLKSNFLNTIIRKCLIEYISTNPKSSASKLQQSKFTLSKIADDLITKYQSELFLSGENETTAKKKIISQLYFIYQDSSRSPDFSLIGLGNKIVESSRMFPTLIKDNEGFNQTLVSYKLGLKSKLHAILETINDEKLPIRIYSSSISDTNVNEEHIACLAGDISLLRSRYPEDVADVGFLWYYSTIPDSRYIVQPMRQESLNLIARRNDIVSLIADNSIPERIITKECDTCLVKDFCNVLSRMESQSPYEGMISQRTQKNFYGTTLESDFFWHHYDHISTSSLGEMEAYTSILTNDVENRVKMLNCAPKMKIFSVHRDVDKSATIVTFESPTFSYFYSLHLRKHNSAILTDVENPDVILGTGIVQNFSNTMLSLKLYDHHVKEGILVNIDFFDWKGDHRTRLLNLFSLFKPNSHSKIRNLILEKNFCPKFKSNSIKFNEKNLTNSEKEAVDTALRAEDLCMISCHPDSGFLKVAFRILESFVSQKKFILIACNYYTEIDSFANFLSNCNIKFVICGKAGHINSKFHKFVYENLISKCQNIAEIEKILQSTKVFITQIQKKFVFNYSLHFDVILSIDMFSQDFFLSYPVMSVCDCMILFGNKVFEKENSCFKILSEKHSNLVMNLTELYNTHPFIANTARSYYGIELNSLYPSVTVSLNPLNVLEDPLLGLMKFVLTMDNPIVVLQCDDVSQLGLITAVCAGLVFQSVQLNCPFKLSPFYFTSIQKMIHLYQNIFSRDNEFMRDAAGRVSVLSVLLCYKAFDVGVFVGGENPDLIKSALSYSMKKIIFVIKEGMISSNPAWYSLCSRLNKQSIFKIKSEFLRLVHPPFPNLNDHFGYIPEINGSNDIEDILS</sequence>
<accession>A2E2J9</accession>
<dbReference type="EMBL" id="DS113290">
    <property type="protein sequence ID" value="EAY13174.1"/>
    <property type="molecule type" value="Genomic_DNA"/>
</dbReference>
<evidence type="ECO:0000256" key="2">
    <source>
        <dbReference type="ARBA" id="ARBA00022723"/>
    </source>
</evidence>
<evidence type="ECO:0000256" key="4">
    <source>
        <dbReference type="ARBA" id="ARBA00022801"/>
    </source>
</evidence>
<dbReference type="eggNOG" id="KOG1805">
    <property type="taxonomic scope" value="Eukaryota"/>
</dbReference>
<evidence type="ECO:0000256" key="3">
    <source>
        <dbReference type="ARBA" id="ARBA00022741"/>
    </source>
</evidence>
<dbReference type="SMR" id="A2E2J9"/>
<dbReference type="InterPro" id="IPR027417">
    <property type="entry name" value="P-loop_NTPase"/>
</dbReference>
<dbReference type="RefSeq" id="XP_001325397.1">
    <property type="nucleotide sequence ID" value="XM_001325362.1"/>
</dbReference>
<dbReference type="STRING" id="5722.A2E2J9"/>
<dbReference type="GO" id="GO:0016787">
    <property type="term" value="F:hydrolase activity"/>
    <property type="evidence" value="ECO:0007669"/>
    <property type="project" value="UniProtKB-KW"/>
</dbReference>
<reference evidence="9" key="2">
    <citation type="journal article" date="2007" name="Science">
        <title>Draft genome sequence of the sexually transmitted pathogen Trichomonas vaginalis.</title>
        <authorList>
            <person name="Carlton J.M."/>
            <person name="Hirt R.P."/>
            <person name="Silva J.C."/>
            <person name="Delcher A.L."/>
            <person name="Schatz M."/>
            <person name="Zhao Q."/>
            <person name="Wortman J.R."/>
            <person name="Bidwell S.L."/>
            <person name="Alsmark U.C.M."/>
            <person name="Besteiro S."/>
            <person name="Sicheritz-Ponten T."/>
            <person name="Noel C.J."/>
            <person name="Dacks J.B."/>
            <person name="Foster P.G."/>
            <person name="Simillion C."/>
            <person name="Van de Peer Y."/>
            <person name="Miranda-Saavedra D."/>
            <person name="Barton G.J."/>
            <person name="Westrop G.D."/>
            <person name="Mueller S."/>
            <person name="Dessi D."/>
            <person name="Fiori P.L."/>
            <person name="Ren Q."/>
            <person name="Paulsen I."/>
            <person name="Zhang H."/>
            <person name="Bastida-Corcuera F.D."/>
            <person name="Simoes-Barbosa A."/>
            <person name="Brown M.T."/>
            <person name="Hayes R.D."/>
            <person name="Mukherjee M."/>
            <person name="Okumura C.Y."/>
            <person name="Schneider R."/>
            <person name="Smith A.J."/>
            <person name="Vanacova S."/>
            <person name="Villalvazo M."/>
            <person name="Haas B.J."/>
            <person name="Pertea M."/>
            <person name="Feldblyum T.V."/>
            <person name="Utterback T.R."/>
            <person name="Shu C.L."/>
            <person name="Osoegawa K."/>
            <person name="de Jong P.J."/>
            <person name="Hrdy I."/>
            <person name="Horvathova L."/>
            <person name="Zubacova Z."/>
            <person name="Dolezal P."/>
            <person name="Malik S.B."/>
            <person name="Logsdon J.M. Jr."/>
            <person name="Henze K."/>
            <person name="Gupta A."/>
            <person name="Wang C.C."/>
            <person name="Dunne R.L."/>
            <person name="Upcroft J.A."/>
            <person name="Upcroft P."/>
            <person name="White O."/>
            <person name="Salzberg S.L."/>
            <person name="Tang P."/>
            <person name="Chiu C.-H."/>
            <person name="Lee Y.-S."/>
            <person name="Embley T.M."/>
            <person name="Coombs G.H."/>
            <person name="Mottram J.C."/>
            <person name="Tachezy J."/>
            <person name="Fraser-Liggett C.M."/>
            <person name="Johnson P.J."/>
        </authorList>
    </citation>
    <scope>NUCLEOTIDE SEQUENCE [LARGE SCALE GENOMIC DNA]</scope>
    <source>
        <strain evidence="9">G3</strain>
    </source>
</reference>
<dbReference type="InterPro" id="IPR014808">
    <property type="entry name" value="DNA_replication_fac_Dna2_N"/>
</dbReference>
<dbReference type="Gene3D" id="2.40.30.270">
    <property type="match status" value="1"/>
</dbReference>
<keyword evidence="6" id="KW-0067">ATP-binding</keyword>
<comment type="similarity">
    <text evidence="1">Belongs to the DNA2/NAM7 helicase family.</text>
</comment>
<keyword evidence="5" id="KW-0347">Helicase</keyword>
<keyword evidence="4" id="KW-0378">Hydrolase</keyword>
<dbReference type="AlphaFoldDB" id="A2E2J9"/>
<evidence type="ECO:0000256" key="1">
    <source>
        <dbReference type="ARBA" id="ARBA00007913"/>
    </source>
</evidence>
<dbReference type="InterPro" id="IPR011604">
    <property type="entry name" value="PDDEXK-like_dom_sf"/>
</dbReference>
<evidence type="ECO:0000313" key="10">
    <source>
        <dbReference type="Proteomes" id="UP000001542"/>
    </source>
</evidence>
<keyword evidence="2" id="KW-0479">Metal-binding</keyword>
<dbReference type="KEGG" id="tva:4771147"/>
<evidence type="ECO:0000259" key="8">
    <source>
        <dbReference type="Pfam" id="PF08696"/>
    </source>
</evidence>
<gene>
    <name evidence="9" type="ORF">TVAG_444580</name>
</gene>
<dbReference type="InParanoid" id="A2E2J9"/>
<keyword evidence="10" id="KW-1185">Reference proteome</keyword>
<dbReference type="GO" id="GO:0004386">
    <property type="term" value="F:helicase activity"/>
    <property type="evidence" value="ECO:0007669"/>
    <property type="project" value="UniProtKB-KW"/>
</dbReference>
<feature type="region of interest" description="Disordered" evidence="7">
    <location>
        <begin position="1"/>
        <end position="24"/>
    </location>
</feature>
<dbReference type="Gene3D" id="3.90.320.10">
    <property type="match status" value="1"/>
</dbReference>
<proteinExistence type="inferred from homology"/>